<dbReference type="AlphaFoldDB" id="A0A2A7MR58"/>
<dbReference type="Pfam" id="PF00196">
    <property type="entry name" value="GerE"/>
    <property type="match status" value="1"/>
</dbReference>
<evidence type="ECO:0000259" key="4">
    <source>
        <dbReference type="PROSITE" id="PS50043"/>
    </source>
</evidence>
<dbReference type="SMART" id="SM00421">
    <property type="entry name" value="HTH_LUXR"/>
    <property type="match status" value="1"/>
</dbReference>
<dbReference type="InterPro" id="IPR016032">
    <property type="entry name" value="Sig_transdc_resp-reg_C-effctor"/>
</dbReference>
<dbReference type="EMBL" id="BLKS01000001">
    <property type="protein sequence ID" value="GFG52910.1"/>
    <property type="molecule type" value="Genomic_DNA"/>
</dbReference>
<dbReference type="OrthoDB" id="4457864at2"/>
<reference evidence="5" key="3">
    <citation type="submission" date="2020-02" db="EMBL/GenBank/DDBJ databases">
        <authorList>
            <person name="Matsumoto Y."/>
            <person name="Motooka D."/>
            <person name="Nakamura S."/>
        </authorList>
    </citation>
    <scope>NUCLEOTIDE SEQUENCE</scope>
    <source>
        <strain evidence="5">JCM 6377</strain>
    </source>
</reference>
<comment type="caution">
    <text evidence="6">The sequence shown here is derived from an EMBL/GenBank/DDBJ whole genome shotgun (WGS) entry which is preliminary data.</text>
</comment>
<dbReference type="Pfam" id="PF08448">
    <property type="entry name" value="PAS_4"/>
    <property type="match status" value="1"/>
</dbReference>
<organism evidence="6 7">
    <name type="scientific">Mycolicibacterium agri</name>
    <name type="common">Mycobacterium agri</name>
    <dbReference type="NCBI Taxonomy" id="36811"/>
    <lineage>
        <taxon>Bacteria</taxon>
        <taxon>Bacillati</taxon>
        <taxon>Actinomycetota</taxon>
        <taxon>Actinomycetes</taxon>
        <taxon>Mycobacteriales</taxon>
        <taxon>Mycobacteriaceae</taxon>
        <taxon>Mycolicibacterium</taxon>
    </lineage>
</organism>
<dbReference type="Proteomes" id="UP000220914">
    <property type="component" value="Unassembled WGS sequence"/>
</dbReference>
<dbReference type="Gene3D" id="1.10.10.10">
    <property type="entry name" value="Winged helix-like DNA-binding domain superfamily/Winged helix DNA-binding domain"/>
    <property type="match status" value="1"/>
</dbReference>
<keyword evidence="1" id="KW-0805">Transcription regulation</keyword>
<evidence type="ECO:0000313" key="5">
    <source>
        <dbReference type="EMBL" id="GFG52910.1"/>
    </source>
</evidence>
<dbReference type="InterPro" id="IPR000792">
    <property type="entry name" value="Tscrpt_reg_LuxR_C"/>
</dbReference>
<gene>
    <name evidence="6" type="ORF">CQY20_27780</name>
    <name evidence="5" type="ORF">MAGR_43510</name>
</gene>
<evidence type="ECO:0000256" key="3">
    <source>
        <dbReference type="ARBA" id="ARBA00023163"/>
    </source>
</evidence>
<evidence type="ECO:0000256" key="1">
    <source>
        <dbReference type="ARBA" id="ARBA00023015"/>
    </source>
</evidence>
<name>A0A2A7MR58_MYCAG</name>
<dbReference type="InterPro" id="IPR000014">
    <property type="entry name" value="PAS"/>
</dbReference>
<dbReference type="SUPFAM" id="SSF55785">
    <property type="entry name" value="PYP-like sensor domain (PAS domain)"/>
    <property type="match status" value="1"/>
</dbReference>
<reference evidence="5 8" key="2">
    <citation type="journal article" date="2019" name="Emerg. Microbes Infect.">
        <title>Comprehensive subspecies identification of 175 nontuberculous mycobacteria species based on 7547 genomic profiles.</title>
        <authorList>
            <person name="Matsumoto Y."/>
            <person name="Kinjo T."/>
            <person name="Motooka D."/>
            <person name="Nabeya D."/>
            <person name="Jung N."/>
            <person name="Uechi K."/>
            <person name="Horii T."/>
            <person name="Iida T."/>
            <person name="Fujita J."/>
            <person name="Nakamura S."/>
        </authorList>
    </citation>
    <scope>NUCLEOTIDE SEQUENCE [LARGE SCALE GENOMIC DNA]</scope>
    <source>
        <strain evidence="5 8">JCM 6377</strain>
    </source>
</reference>
<dbReference type="PANTHER" id="PTHR44688">
    <property type="entry name" value="DNA-BINDING TRANSCRIPTIONAL ACTIVATOR DEVR_DOSR"/>
    <property type="match status" value="1"/>
</dbReference>
<dbReference type="InterPro" id="IPR013656">
    <property type="entry name" value="PAS_4"/>
</dbReference>
<evidence type="ECO:0000313" key="6">
    <source>
        <dbReference type="EMBL" id="PEG33997.1"/>
    </source>
</evidence>
<dbReference type="InterPro" id="IPR035965">
    <property type="entry name" value="PAS-like_dom_sf"/>
</dbReference>
<sequence length="375" mass="40229">MVTTEHFSRLVHQIYDAAVESNNWTVALEDLASAVGATGCALLISGGAHSEITMKSVGADPASMTAYNDYYGALDPSPSAFDRMPTGLVLPSERLHDRDRLMRSEFWNDWADPNDYGDGVYAALSRSEAGTSWLCVAAKLGQEPFGTEERVSLVRALVPHMQHALRIGARLADADHRYRDLVAALDAVSDGIAIVGRDGRILHLNPAAESMVAARDGLCVVSGLLRASVAHADHALGRAVQRALAGHGPDTATGDCVSIPRSFGQRPYVVRVVPTSAEAHGMAAPSALIVIVDPEHEPVPDSAALRRLYGLTKTEAEVALRVLDGTGVAPIAEQLSISVSTVRTHLKHVFHKTGTHRQAELVRLLLRELAATRRK</sequence>
<keyword evidence="7" id="KW-1185">Reference proteome</keyword>
<dbReference type="Gene3D" id="3.30.450.20">
    <property type="entry name" value="PAS domain"/>
    <property type="match status" value="1"/>
</dbReference>
<reference evidence="6 7" key="1">
    <citation type="submission" date="2017-10" db="EMBL/GenBank/DDBJ databases">
        <title>The new phylogeny of genus Mycobacterium.</title>
        <authorList>
            <person name="Tortoli E."/>
            <person name="Trovato A."/>
            <person name="Cirillo D.M."/>
        </authorList>
    </citation>
    <scope>NUCLEOTIDE SEQUENCE [LARGE SCALE GENOMIC DNA]</scope>
    <source>
        <strain evidence="6 7">CCUG37673</strain>
    </source>
</reference>
<dbReference type="EMBL" id="PDCP01000082">
    <property type="protein sequence ID" value="PEG33997.1"/>
    <property type="molecule type" value="Genomic_DNA"/>
</dbReference>
<keyword evidence="3" id="KW-0804">Transcription</keyword>
<dbReference type="GO" id="GO:0003677">
    <property type="term" value="F:DNA binding"/>
    <property type="evidence" value="ECO:0007669"/>
    <property type="project" value="UniProtKB-KW"/>
</dbReference>
<protein>
    <submittedName>
        <fullName evidence="5">LuxR family transcriptional regulator</fullName>
    </submittedName>
</protein>
<dbReference type="PANTHER" id="PTHR44688:SF16">
    <property type="entry name" value="DNA-BINDING TRANSCRIPTIONAL ACTIVATOR DEVR_DOSR"/>
    <property type="match status" value="1"/>
</dbReference>
<dbReference type="PROSITE" id="PS00622">
    <property type="entry name" value="HTH_LUXR_1"/>
    <property type="match status" value="1"/>
</dbReference>
<evidence type="ECO:0000256" key="2">
    <source>
        <dbReference type="ARBA" id="ARBA00023125"/>
    </source>
</evidence>
<keyword evidence="2" id="KW-0238">DNA-binding</keyword>
<dbReference type="PROSITE" id="PS50043">
    <property type="entry name" value="HTH_LUXR_2"/>
    <property type="match status" value="1"/>
</dbReference>
<proteinExistence type="predicted"/>
<dbReference type="SUPFAM" id="SSF46894">
    <property type="entry name" value="C-terminal effector domain of the bipartite response regulators"/>
    <property type="match status" value="1"/>
</dbReference>
<dbReference type="RefSeq" id="WP_097943607.1">
    <property type="nucleotide sequence ID" value="NZ_BLKS01000001.1"/>
</dbReference>
<dbReference type="InterPro" id="IPR036388">
    <property type="entry name" value="WH-like_DNA-bd_sf"/>
</dbReference>
<evidence type="ECO:0000313" key="8">
    <source>
        <dbReference type="Proteomes" id="UP000465302"/>
    </source>
</evidence>
<feature type="domain" description="HTH luxR-type" evidence="4">
    <location>
        <begin position="304"/>
        <end position="369"/>
    </location>
</feature>
<evidence type="ECO:0000313" key="7">
    <source>
        <dbReference type="Proteomes" id="UP000220914"/>
    </source>
</evidence>
<dbReference type="Proteomes" id="UP000465302">
    <property type="component" value="Unassembled WGS sequence"/>
</dbReference>
<dbReference type="SMART" id="SM00091">
    <property type="entry name" value="PAS"/>
    <property type="match status" value="1"/>
</dbReference>
<dbReference type="PRINTS" id="PR00038">
    <property type="entry name" value="HTHLUXR"/>
</dbReference>
<accession>A0A2A7MR58</accession>
<dbReference type="GO" id="GO:0006355">
    <property type="term" value="P:regulation of DNA-templated transcription"/>
    <property type="evidence" value="ECO:0007669"/>
    <property type="project" value="InterPro"/>
</dbReference>